<comment type="caution">
    <text evidence="1">The sequence shown here is derived from an EMBL/GenBank/DDBJ whole genome shotgun (WGS) entry which is preliminary data.</text>
</comment>
<name>A0A4R9LK26_9LEPT</name>
<accession>A0A4R9LK26</accession>
<sequence length="168" mass="19785">MTKQTGASAFVDRNSSGLANILNVSLDITEDEFYKQVFPNRFQARDFVLPSDFQWMNEPLRSHSHWSFLTFWDKYRWTADEMIQIRKLILWDGKKEPSEFYPVSGNDFDLDLKTKIVGENWIILETDSGYRHICTKRKNTEIPGWIRYLQQKQKMNSNGSGVSVCKEF</sequence>
<dbReference type="EMBL" id="RQHV01000061">
    <property type="protein sequence ID" value="TGN07915.1"/>
    <property type="molecule type" value="Genomic_DNA"/>
</dbReference>
<keyword evidence="2" id="KW-1185">Reference proteome</keyword>
<reference evidence="1" key="1">
    <citation type="journal article" date="2019" name="PLoS Negl. Trop. Dis.">
        <title>Revisiting the worldwide diversity of Leptospira species in the environment.</title>
        <authorList>
            <person name="Vincent A.T."/>
            <person name="Schiettekatte O."/>
            <person name="Bourhy P."/>
            <person name="Veyrier F.J."/>
            <person name="Picardeau M."/>
        </authorList>
    </citation>
    <scope>NUCLEOTIDE SEQUENCE [LARGE SCALE GENOMIC DNA]</scope>
    <source>
        <strain evidence="1">201400974</strain>
    </source>
</reference>
<dbReference type="AlphaFoldDB" id="A0A4R9LK26"/>
<evidence type="ECO:0000313" key="2">
    <source>
        <dbReference type="Proteomes" id="UP000298264"/>
    </source>
</evidence>
<evidence type="ECO:0000313" key="1">
    <source>
        <dbReference type="EMBL" id="TGN07915.1"/>
    </source>
</evidence>
<proteinExistence type="predicted"/>
<gene>
    <name evidence="1" type="ORF">EHS11_13295</name>
</gene>
<dbReference type="Proteomes" id="UP000298264">
    <property type="component" value="Unassembled WGS sequence"/>
</dbReference>
<organism evidence="1 2">
    <name type="scientific">Leptospira ilyithenensis</name>
    <dbReference type="NCBI Taxonomy" id="2484901"/>
    <lineage>
        <taxon>Bacteria</taxon>
        <taxon>Pseudomonadati</taxon>
        <taxon>Spirochaetota</taxon>
        <taxon>Spirochaetia</taxon>
        <taxon>Leptospirales</taxon>
        <taxon>Leptospiraceae</taxon>
        <taxon>Leptospira</taxon>
    </lineage>
</organism>
<protein>
    <submittedName>
        <fullName evidence="1">Uncharacterized protein</fullName>
    </submittedName>
</protein>